<dbReference type="GO" id="GO:0000981">
    <property type="term" value="F:DNA-binding transcription factor activity, RNA polymerase II-specific"/>
    <property type="evidence" value="ECO:0007669"/>
    <property type="project" value="TreeGrafter"/>
</dbReference>
<dbReference type="SMART" id="SM00355">
    <property type="entry name" value="ZnF_C2H2"/>
    <property type="match status" value="2"/>
</dbReference>
<keyword evidence="3" id="KW-0677">Repeat</keyword>
<dbReference type="Pfam" id="PF00096">
    <property type="entry name" value="zf-C2H2"/>
    <property type="match status" value="1"/>
</dbReference>
<keyword evidence="5" id="KW-0862">Zinc</keyword>
<evidence type="ECO:0000256" key="6">
    <source>
        <dbReference type="ARBA" id="ARBA00023242"/>
    </source>
</evidence>
<evidence type="ECO:0000256" key="3">
    <source>
        <dbReference type="ARBA" id="ARBA00022737"/>
    </source>
</evidence>
<proteinExistence type="predicted"/>
<dbReference type="AlphaFoldDB" id="A0A1X0S3F5"/>
<evidence type="ECO:0000256" key="2">
    <source>
        <dbReference type="ARBA" id="ARBA00022723"/>
    </source>
</evidence>
<evidence type="ECO:0000313" key="10">
    <source>
        <dbReference type="Proteomes" id="UP000242381"/>
    </source>
</evidence>
<keyword evidence="4 7" id="KW-0863">Zinc-finger</keyword>
<evidence type="ECO:0000313" key="9">
    <source>
        <dbReference type="EMBL" id="ORE18709.1"/>
    </source>
</evidence>
<dbReference type="OMA" id="HICKWCH"/>
<keyword evidence="2" id="KW-0479">Metal-binding</keyword>
<name>A0A1X0S3F5_RHIZD</name>
<dbReference type="GO" id="GO:0008270">
    <property type="term" value="F:zinc ion binding"/>
    <property type="evidence" value="ECO:0007669"/>
    <property type="project" value="UniProtKB-KW"/>
</dbReference>
<comment type="subcellular location">
    <subcellularLocation>
        <location evidence="1">Nucleus</location>
    </subcellularLocation>
</comment>
<accession>A0A1X0S3F5</accession>
<protein>
    <recommendedName>
        <fullName evidence="8">C2H2-type domain-containing protein</fullName>
    </recommendedName>
</protein>
<evidence type="ECO:0000256" key="1">
    <source>
        <dbReference type="ARBA" id="ARBA00004123"/>
    </source>
</evidence>
<feature type="domain" description="C2H2-type" evidence="8">
    <location>
        <begin position="156"/>
        <end position="182"/>
    </location>
</feature>
<dbReference type="SUPFAM" id="SSF57667">
    <property type="entry name" value="beta-beta-alpha zinc fingers"/>
    <property type="match status" value="1"/>
</dbReference>
<dbReference type="EMBL" id="KV921324">
    <property type="protein sequence ID" value="ORE18709.1"/>
    <property type="molecule type" value="Genomic_DNA"/>
</dbReference>
<dbReference type="InterPro" id="IPR013087">
    <property type="entry name" value="Znf_C2H2_type"/>
</dbReference>
<gene>
    <name evidence="9" type="ORF">BCV71DRAFT_111203</name>
</gene>
<dbReference type="PROSITE" id="PS00028">
    <property type="entry name" value="ZINC_FINGER_C2H2_1"/>
    <property type="match status" value="2"/>
</dbReference>
<feature type="domain" description="C2H2-type" evidence="8">
    <location>
        <begin position="128"/>
        <end position="155"/>
    </location>
</feature>
<dbReference type="VEuPathDB" id="FungiDB:BCV72DRAFT_197028"/>
<keyword evidence="6" id="KW-0539">Nucleus</keyword>
<evidence type="ECO:0000259" key="8">
    <source>
        <dbReference type="PROSITE" id="PS50157"/>
    </source>
</evidence>
<dbReference type="InterPro" id="IPR036236">
    <property type="entry name" value="Znf_C2H2_sf"/>
</dbReference>
<sequence length="182" mass="21140">MENKVTLPPLKFVVQSLFKDDKNSFVNYSNNKRPLNTHTTISLPPSYSAPFSPTDSHHGRYVPGPYDACCYCYCCPPPVDLPQHNITFNSHRRSNSAEMVFTPQEFKRARSHTTSGYPSKEMEPRRRYHCHLCRKSFLRPSSLKTHNYSHTGEKPFKCPYVGCDRSFSVHSNMRRHLRTHDC</sequence>
<dbReference type="PROSITE" id="PS50157">
    <property type="entry name" value="ZINC_FINGER_C2H2_2"/>
    <property type="match status" value="2"/>
</dbReference>
<dbReference type="GO" id="GO:0005634">
    <property type="term" value="C:nucleus"/>
    <property type="evidence" value="ECO:0007669"/>
    <property type="project" value="UniProtKB-SubCell"/>
</dbReference>
<evidence type="ECO:0000256" key="4">
    <source>
        <dbReference type="ARBA" id="ARBA00022771"/>
    </source>
</evidence>
<dbReference type="PANTHER" id="PTHR23235:SF120">
    <property type="entry name" value="KRUPPEL-LIKE FACTOR 15"/>
    <property type="match status" value="1"/>
</dbReference>
<dbReference type="GO" id="GO:0000978">
    <property type="term" value="F:RNA polymerase II cis-regulatory region sequence-specific DNA binding"/>
    <property type="evidence" value="ECO:0007669"/>
    <property type="project" value="TreeGrafter"/>
</dbReference>
<dbReference type="FunFam" id="3.30.160.60:FF:001102">
    <property type="entry name" value="Transcription factor IIIA"/>
    <property type="match status" value="1"/>
</dbReference>
<dbReference type="PANTHER" id="PTHR23235">
    <property type="entry name" value="KRUEPPEL-LIKE TRANSCRIPTION FACTOR"/>
    <property type="match status" value="1"/>
</dbReference>
<reference evidence="9 10" key="1">
    <citation type="journal article" date="2016" name="Proc. Natl. Acad. Sci. U.S.A.">
        <title>Lipid metabolic changes in an early divergent fungus govern the establishment of a mutualistic symbiosis with endobacteria.</title>
        <authorList>
            <person name="Lastovetsky O.A."/>
            <person name="Gaspar M.L."/>
            <person name="Mondo S.J."/>
            <person name="LaButti K.M."/>
            <person name="Sandor L."/>
            <person name="Grigoriev I.V."/>
            <person name="Henry S.A."/>
            <person name="Pawlowska T.E."/>
        </authorList>
    </citation>
    <scope>NUCLEOTIDE SEQUENCE [LARGE SCALE GENOMIC DNA]</scope>
    <source>
        <strain evidence="9 10">ATCC 11559</strain>
    </source>
</reference>
<dbReference type="Gene3D" id="3.30.160.60">
    <property type="entry name" value="Classic Zinc Finger"/>
    <property type="match status" value="2"/>
</dbReference>
<organism evidence="9 10">
    <name type="scientific">Rhizopus microsporus</name>
    <dbReference type="NCBI Taxonomy" id="58291"/>
    <lineage>
        <taxon>Eukaryota</taxon>
        <taxon>Fungi</taxon>
        <taxon>Fungi incertae sedis</taxon>
        <taxon>Mucoromycota</taxon>
        <taxon>Mucoromycotina</taxon>
        <taxon>Mucoromycetes</taxon>
        <taxon>Mucorales</taxon>
        <taxon>Mucorineae</taxon>
        <taxon>Rhizopodaceae</taxon>
        <taxon>Rhizopus</taxon>
    </lineage>
</organism>
<evidence type="ECO:0000256" key="7">
    <source>
        <dbReference type="PROSITE-ProRule" id="PRU00042"/>
    </source>
</evidence>
<evidence type="ECO:0000256" key="5">
    <source>
        <dbReference type="ARBA" id="ARBA00022833"/>
    </source>
</evidence>
<dbReference type="Proteomes" id="UP000242381">
    <property type="component" value="Unassembled WGS sequence"/>
</dbReference>